<feature type="compositionally biased region" description="Basic and acidic residues" evidence="1">
    <location>
        <begin position="119"/>
        <end position="132"/>
    </location>
</feature>
<dbReference type="InParanoid" id="A0A067NMK0"/>
<keyword evidence="2" id="KW-1133">Transmembrane helix</keyword>
<keyword evidence="2" id="KW-0472">Membrane</keyword>
<dbReference type="Proteomes" id="UP000027073">
    <property type="component" value="Unassembled WGS sequence"/>
</dbReference>
<accession>A0A067NMK0</accession>
<dbReference type="VEuPathDB" id="FungiDB:PLEOSDRAFT_1090465"/>
<protein>
    <recommendedName>
        <fullName evidence="5">Transmembrane protein</fullName>
    </recommendedName>
</protein>
<evidence type="ECO:0000313" key="3">
    <source>
        <dbReference type="EMBL" id="KDQ24806.1"/>
    </source>
</evidence>
<evidence type="ECO:0000313" key="4">
    <source>
        <dbReference type="Proteomes" id="UP000027073"/>
    </source>
</evidence>
<dbReference type="EMBL" id="KL198011">
    <property type="protein sequence ID" value="KDQ24806.1"/>
    <property type="molecule type" value="Genomic_DNA"/>
</dbReference>
<proteinExistence type="predicted"/>
<evidence type="ECO:0000256" key="2">
    <source>
        <dbReference type="SAM" id="Phobius"/>
    </source>
</evidence>
<feature type="compositionally biased region" description="Basic residues" evidence="1">
    <location>
        <begin position="96"/>
        <end position="111"/>
    </location>
</feature>
<keyword evidence="2" id="KW-0812">Transmembrane</keyword>
<feature type="transmembrane region" description="Helical" evidence="2">
    <location>
        <begin position="73"/>
        <end position="91"/>
    </location>
</feature>
<name>A0A067NMK0_PLEO1</name>
<sequence>MGRITEAVLRQRRAMWRARTTARRKRRMTTRTRAWSKTTSSNAMTIPAIIPQNPKHQGVYYRPPVVPLYDTPLPYGIQVLIVMLCAALEVVNHRVGMRRRRNNNYHSKKLRSVGQAVQKDPRTAKSDQLRDQ</sequence>
<feature type="region of interest" description="Disordered" evidence="1">
    <location>
        <begin position="96"/>
        <end position="132"/>
    </location>
</feature>
<evidence type="ECO:0000256" key="1">
    <source>
        <dbReference type="SAM" id="MobiDB-lite"/>
    </source>
</evidence>
<feature type="compositionally biased region" description="Basic residues" evidence="1">
    <location>
        <begin position="19"/>
        <end position="30"/>
    </location>
</feature>
<gene>
    <name evidence="3" type="ORF">PLEOSDRAFT_1090465</name>
</gene>
<feature type="region of interest" description="Disordered" evidence="1">
    <location>
        <begin position="19"/>
        <end position="40"/>
    </location>
</feature>
<organism evidence="3 4">
    <name type="scientific">Pleurotus ostreatus (strain PC15)</name>
    <name type="common">Oyster mushroom</name>
    <dbReference type="NCBI Taxonomy" id="1137138"/>
    <lineage>
        <taxon>Eukaryota</taxon>
        <taxon>Fungi</taxon>
        <taxon>Dikarya</taxon>
        <taxon>Basidiomycota</taxon>
        <taxon>Agaricomycotina</taxon>
        <taxon>Agaricomycetes</taxon>
        <taxon>Agaricomycetidae</taxon>
        <taxon>Agaricales</taxon>
        <taxon>Pleurotineae</taxon>
        <taxon>Pleurotaceae</taxon>
        <taxon>Pleurotus</taxon>
    </lineage>
</organism>
<dbReference type="HOGENOM" id="CLU_1922133_0_0_1"/>
<feature type="non-terminal residue" evidence="3">
    <location>
        <position position="132"/>
    </location>
</feature>
<reference evidence="4" key="1">
    <citation type="journal article" date="2014" name="Proc. Natl. Acad. Sci. U.S.A.">
        <title>Extensive sampling of basidiomycete genomes demonstrates inadequacy of the white-rot/brown-rot paradigm for wood decay fungi.</title>
        <authorList>
            <person name="Riley R."/>
            <person name="Salamov A.A."/>
            <person name="Brown D.W."/>
            <person name="Nagy L.G."/>
            <person name="Floudas D."/>
            <person name="Held B.W."/>
            <person name="Levasseur A."/>
            <person name="Lombard V."/>
            <person name="Morin E."/>
            <person name="Otillar R."/>
            <person name="Lindquist E.A."/>
            <person name="Sun H."/>
            <person name="LaButti K.M."/>
            <person name="Schmutz J."/>
            <person name="Jabbour D."/>
            <person name="Luo H."/>
            <person name="Baker S.E."/>
            <person name="Pisabarro A.G."/>
            <person name="Walton J.D."/>
            <person name="Blanchette R.A."/>
            <person name="Henrissat B."/>
            <person name="Martin F."/>
            <person name="Cullen D."/>
            <person name="Hibbett D.S."/>
            <person name="Grigoriev I.V."/>
        </authorList>
    </citation>
    <scope>NUCLEOTIDE SEQUENCE [LARGE SCALE GENOMIC DNA]</scope>
    <source>
        <strain evidence="4">PC15</strain>
    </source>
</reference>
<dbReference type="AlphaFoldDB" id="A0A067NMK0"/>
<evidence type="ECO:0008006" key="5">
    <source>
        <dbReference type="Google" id="ProtNLM"/>
    </source>
</evidence>